<evidence type="ECO:0000256" key="1">
    <source>
        <dbReference type="SAM" id="MobiDB-lite"/>
    </source>
</evidence>
<gene>
    <name evidence="2" type="ORF">EDM56_06820</name>
</gene>
<reference evidence="2 3" key="1">
    <citation type="submission" date="2018-10" db="EMBL/GenBank/DDBJ databases">
        <title>Phylogenomics of Brevibacillus.</title>
        <authorList>
            <person name="Dunlap C."/>
        </authorList>
    </citation>
    <scope>NUCLEOTIDE SEQUENCE [LARGE SCALE GENOMIC DNA]</scope>
    <source>
        <strain evidence="2 3">JCM 15716</strain>
    </source>
</reference>
<dbReference type="AlphaFoldDB" id="A0A3M8DT56"/>
<feature type="region of interest" description="Disordered" evidence="1">
    <location>
        <begin position="99"/>
        <end position="133"/>
    </location>
</feature>
<organism evidence="2 3">
    <name type="scientific">Brevibacillus fluminis</name>
    <dbReference type="NCBI Taxonomy" id="511487"/>
    <lineage>
        <taxon>Bacteria</taxon>
        <taxon>Bacillati</taxon>
        <taxon>Bacillota</taxon>
        <taxon>Bacilli</taxon>
        <taxon>Bacillales</taxon>
        <taxon>Paenibacillaceae</taxon>
        <taxon>Brevibacillus</taxon>
    </lineage>
</organism>
<protein>
    <submittedName>
        <fullName evidence="2">Uncharacterized protein</fullName>
    </submittedName>
</protein>
<feature type="compositionally biased region" description="Basic and acidic residues" evidence="1">
    <location>
        <begin position="1"/>
        <end position="12"/>
    </location>
</feature>
<dbReference type="OrthoDB" id="2376696at2"/>
<comment type="caution">
    <text evidence="2">The sequence shown here is derived from an EMBL/GenBank/DDBJ whole genome shotgun (WGS) entry which is preliminary data.</text>
</comment>
<sequence>MQKPKPSDEIPIKRAGNRPTRDAMLEGGAVKQTMDSMWDTAGSMPSQAGHMPRYSNGIPYPMGQELHQFSGRPIHANQMPHRSSATPHPFSQMPYQSGVMPGQSGRLAPTPRSVPRQTNQAYQKPSRMLPPRGFLPVSMPPTKPYPADPYIEQLPLAEALRKGTLFRWMHDPYADPYRG</sequence>
<dbReference type="Proteomes" id="UP000271031">
    <property type="component" value="Unassembled WGS sequence"/>
</dbReference>
<dbReference type="EMBL" id="RHHQ01000006">
    <property type="protein sequence ID" value="RNB91286.1"/>
    <property type="molecule type" value="Genomic_DNA"/>
</dbReference>
<proteinExistence type="predicted"/>
<evidence type="ECO:0000313" key="3">
    <source>
        <dbReference type="Proteomes" id="UP000271031"/>
    </source>
</evidence>
<dbReference type="RefSeq" id="WP_122917139.1">
    <property type="nucleotide sequence ID" value="NZ_RHHQ01000006.1"/>
</dbReference>
<name>A0A3M8DT56_9BACL</name>
<evidence type="ECO:0000313" key="2">
    <source>
        <dbReference type="EMBL" id="RNB91286.1"/>
    </source>
</evidence>
<keyword evidence="3" id="KW-1185">Reference proteome</keyword>
<accession>A0A3M8DT56</accession>
<feature type="region of interest" description="Disordered" evidence="1">
    <location>
        <begin position="1"/>
        <end position="27"/>
    </location>
</feature>